<protein>
    <submittedName>
        <fullName evidence="2">Uncharacterized protein</fullName>
    </submittedName>
</protein>
<keyword evidence="3" id="KW-1185">Reference proteome</keyword>
<sequence length="132" mass="13310">MAYQSRHAKHVGKPAAGGGAVFDLRTSVVLTIVPTPLGAAAVEGTGAVDARIQLPPSLGAAEAETKAAGESGSRLFPPLPPMPPSPVGLISPFSGRPPLSPLRKNSPTAFGKQSKSSNSTALSKISTQSSTI</sequence>
<proteinExistence type="predicted"/>
<dbReference type="EnsemblPlants" id="OGLUM03G18410.1">
    <property type="protein sequence ID" value="OGLUM03G18410.1"/>
    <property type="gene ID" value="OGLUM03G18410"/>
</dbReference>
<organism evidence="2">
    <name type="scientific">Oryza glumipatula</name>
    <dbReference type="NCBI Taxonomy" id="40148"/>
    <lineage>
        <taxon>Eukaryota</taxon>
        <taxon>Viridiplantae</taxon>
        <taxon>Streptophyta</taxon>
        <taxon>Embryophyta</taxon>
        <taxon>Tracheophyta</taxon>
        <taxon>Spermatophyta</taxon>
        <taxon>Magnoliopsida</taxon>
        <taxon>Liliopsida</taxon>
        <taxon>Poales</taxon>
        <taxon>Poaceae</taxon>
        <taxon>BOP clade</taxon>
        <taxon>Oryzoideae</taxon>
        <taxon>Oryzeae</taxon>
        <taxon>Oryzinae</taxon>
        <taxon>Oryza</taxon>
    </lineage>
</organism>
<dbReference type="Gramene" id="OGLUM03G18410.1">
    <property type="protein sequence ID" value="OGLUM03G18410.1"/>
    <property type="gene ID" value="OGLUM03G18410"/>
</dbReference>
<feature type="compositionally biased region" description="Pro residues" evidence="1">
    <location>
        <begin position="77"/>
        <end position="86"/>
    </location>
</feature>
<evidence type="ECO:0000313" key="3">
    <source>
        <dbReference type="Proteomes" id="UP000026961"/>
    </source>
</evidence>
<feature type="compositionally biased region" description="Low complexity" evidence="1">
    <location>
        <begin position="59"/>
        <end position="76"/>
    </location>
</feature>
<reference evidence="2" key="1">
    <citation type="submission" date="2015-04" db="UniProtKB">
        <authorList>
            <consortium name="EnsemblPlants"/>
        </authorList>
    </citation>
    <scope>IDENTIFICATION</scope>
</reference>
<accession>A0A0D9Z7K4</accession>
<evidence type="ECO:0000256" key="1">
    <source>
        <dbReference type="SAM" id="MobiDB-lite"/>
    </source>
</evidence>
<dbReference type="Proteomes" id="UP000026961">
    <property type="component" value="Chromosome 3"/>
</dbReference>
<feature type="compositionally biased region" description="Polar residues" evidence="1">
    <location>
        <begin position="103"/>
        <end position="132"/>
    </location>
</feature>
<feature type="region of interest" description="Disordered" evidence="1">
    <location>
        <begin position="59"/>
        <end position="132"/>
    </location>
</feature>
<dbReference type="HOGENOM" id="CLU_1920368_0_0_1"/>
<name>A0A0D9Z7K4_9ORYZ</name>
<dbReference type="AlphaFoldDB" id="A0A0D9Z7K4"/>
<evidence type="ECO:0000313" key="2">
    <source>
        <dbReference type="EnsemblPlants" id="OGLUM03G18410.1"/>
    </source>
</evidence>
<reference evidence="2" key="2">
    <citation type="submission" date="2018-05" db="EMBL/GenBank/DDBJ databases">
        <title>OgluRS3 (Oryza glumaepatula Reference Sequence Version 3).</title>
        <authorList>
            <person name="Zhang J."/>
            <person name="Kudrna D."/>
            <person name="Lee S."/>
            <person name="Talag J."/>
            <person name="Welchert J."/>
            <person name="Wing R.A."/>
        </authorList>
    </citation>
    <scope>NUCLEOTIDE SEQUENCE [LARGE SCALE GENOMIC DNA]</scope>
</reference>